<comment type="caution">
    <text evidence="1">The sequence shown here is derived from an EMBL/GenBank/DDBJ whole genome shotgun (WGS) entry which is preliminary data.</text>
</comment>
<proteinExistence type="predicted"/>
<gene>
    <name evidence="1" type="ORF">MHBO_003164</name>
</gene>
<reference evidence="1 2" key="1">
    <citation type="journal article" date="2024" name="BMC Biol.">
        <title>Comparative genomics of Ascetosporea gives new insight into the evolutionary basis for animal parasitism in Rhizaria.</title>
        <authorList>
            <person name="Hiltunen Thoren M."/>
            <person name="Onut-Brannstrom I."/>
            <person name="Alfjorden A."/>
            <person name="Peckova H."/>
            <person name="Swords F."/>
            <person name="Hooper C."/>
            <person name="Holzer A.S."/>
            <person name="Bass D."/>
            <person name="Burki F."/>
        </authorList>
    </citation>
    <scope>NUCLEOTIDE SEQUENCE [LARGE SCALE GENOMIC DNA]</scope>
    <source>
        <strain evidence="1">20-A016</strain>
    </source>
</reference>
<evidence type="ECO:0000313" key="1">
    <source>
        <dbReference type="EMBL" id="MES1921636.1"/>
    </source>
</evidence>
<feature type="non-terminal residue" evidence="1">
    <location>
        <position position="116"/>
    </location>
</feature>
<dbReference type="Proteomes" id="UP001439008">
    <property type="component" value="Unassembled WGS sequence"/>
</dbReference>
<evidence type="ECO:0000313" key="2">
    <source>
        <dbReference type="Proteomes" id="UP001439008"/>
    </source>
</evidence>
<keyword evidence="2" id="KW-1185">Reference proteome</keyword>
<name>A0ABV2APN3_9EUKA</name>
<sequence length="116" mass="13704">MESRNAEQIEKDISELESILLKCRSDHNKSKIQEIICEYKIELTRIPKNLKYTKSETKMVKTNWVKFESISFIIDDADNFIKIFVKNKNGDFGNVKKEDVFCDFTKRSFDLKLTNL</sequence>
<dbReference type="EMBL" id="JBDODL010001574">
    <property type="protein sequence ID" value="MES1921636.1"/>
    <property type="molecule type" value="Genomic_DNA"/>
</dbReference>
<accession>A0ABV2APN3</accession>
<organism evidence="1 2">
    <name type="scientific">Bonamia ostreae</name>
    <dbReference type="NCBI Taxonomy" id="126728"/>
    <lineage>
        <taxon>Eukaryota</taxon>
        <taxon>Sar</taxon>
        <taxon>Rhizaria</taxon>
        <taxon>Endomyxa</taxon>
        <taxon>Ascetosporea</taxon>
        <taxon>Haplosporida</taxon>
        <taxon>Bonamia</taxon>
    </lineage>
</organism>
<protein>
    <submittedName>
        <fullName evidence="1">Uncharacterized protein</fullName>
    </submittedName>
</protein>